<organism evidence="3 4">
    <name type="scientific">Agromyces ramosus</name>
    <dbReference type="NCBI Taxonomy" id="33879"/>
    <lineage>
        <taxon>Bacteria</taxon>
        <taxon>Bacillati</taxon>
        <taxon>Actinomycetota</taxon>
        <taxon>Actinomycetes</taxon>
        <taxon>Micrococcales</taxon>
        <taxon>Microbacteriaceae</taxon>
        <taxon>Agromyces</taxon>
    </lineage>
</organism>
<dbReference type="SUPFAM" id="SSF52540">
    <property type="entry name" value="P-loop containing nucleoside triphosphate hydrolases"/>
    <property type="match status" value="1"/>
</dbReference>
<proteinExistence type="predicted"/>
<dbReference type="InterPro" id="IPR003593">
    <property type="entry name" value="AAA+_ATPase"/>
</dbReference>
<gene>
    <name evidence="3" type="ORF">QFZ26_003338</name>
</gene>
<evidence type="ECO:0000313" key="4">
    <source>
        <dbReference type="Proteomes" id="UP001239083"/>
    </source>
</evidence>
<comment type="caution">
    <text evidence="3">The sequence shown here is derived from an EMBL/GenBank/DDBJ whole genome shotgun (WGS) entry which is preliminary data.</text>
</comment>
<dbReference type="EMBL" id="JAUSYY010000001">
    <property type="protein sequence ID" value="MDQ0895783.1"/>
    <property type="molecule type" value="Genomic_DNA"/>
</dbReference>
<protein>
    <recommendedName>
        <fullName evidence="2">AAA+ ATPase domain-containing protein</fullName>
    </recommendedName>
</protein>
<sequence length="1376" mass="145874">MPRNGRRGSHGEAARRAARRTQTVTPTTSEVTAADLFSRLRQGARNVAGVTYQVGLSASLLVRSGTDGWPGITAVRPEGFEDIDCRLGDGSWLFVQSKERSRGNALGASGVADAIAHALELRSVTASDGPLRVAVVTNEAFASNVPVTGWSSILSGLPGLDDLRAALRAHGMDDAGVDHALSCTSIVVVPDPLKPGIVRGVLDGYGVADTVALTVHAHLVHELAQMAGEQRSRQLHTAFVFERTRIDRLVEDVQHATDLTRLSRAVDAGVCEFADFAHGTPDDLTTFFSGVAVLPSHIASGLDVLRVNETEQALEALSRSRQALIVGPSGTGKSALLWRTASMIADGSRVIRVMRVSSDADVALLVDHVAALAPENSRPVVVCIDDLGRARASAWPAARDELLAVIGVSVLGGCRQEDLTPEIGRRAALVDSRLAGESANAVIQALQDSGINVVVEPEEAIERGEGLMMEMIAFATTGHHLQDVLAEQVARLSTQDALAVEALRIIATLHTLGHALPAEHLGPMCTQDGDLARSLRLLQDEHLIAIEDATAWRALHDLRAEVLVEVLHATAPPILGATYARAIAGVQPRLRSELTRRAATRLARRSSSVPGLSRELAALADMIRDQIRREIDDPGDATAGRVAEWVQVAERLDALIYVHAALPIVGNSISDTADPTDVLLMAYSQQASNLFAGMDLLQGIRDLATQLPQWSATSVETVLTVLEPGAVAAALVTADLESAIALAEAIEGRIPVSAASVARVLESHPVEPGSLRSVGLRAQLVAALFFANDPAPEEVDGLFGPVAERAVLAVAADSFAYEASGATIAAAALPESPSALVRPPRSAIATVATARAFARAEPRYEGDSYPDQPGVDPASVNAQAVRFVRRLFDMCPELDLATVDVVQADGGTEMMGVPSDGHKSIRAGVVPRAAEQRHNIAVQTAAMSTRNNERWSDRCREQAAIANDLATLLDELPRRLSANDNATRRRDWSDRVRKVAARAARMPGIPAPRPFLDEASTLLGSNVADLEQRTRNSDGARKFYEAVTGSLLQVVQSGFEQNATHGAGLRLADTVKVFDEAAAQPHLPVYAAIGPTLPSALRDSVRVASRMMTSFERLPAAALRVGTIGDHTLANALDELAIGHATTTANAVVARLEATGVSDVNVVTYEAAEPVPAWNHLGVSVAVGLEDWAATERALREWDVGARVDAGFDSVVVASVRDGELALPIGMVLFGSGSRGTPATDEYLQVAQVAHALDEIPRVYRARMGSYLDQLVSLSQAKNLRLHRPEHWPAIPAPPPLPAPLTVEDDDPAAWSPAVERAAALAAEVGASDTHGAQLAVDLAQLDFRQVDSAPNQLARLLLEAGLLALEADIDLARSS</sequence>
<feature type="domain" description="AAA+ ATPase" evidence="2">
    <location>
        <begin position="319"/>
        <end position="541"/>
    </location>
</feature>
<evidence type="ECO:0000256" key="1">
    <source>
        <dbReference type="SAM" id="MobiDB-lite"/>
    </source>
</evidence>
<evidence type="ECO:0000259" key="2">
    <source>
        <dbReference type="SMART" id="SM00382"/>
    </source>
</evidence>
<keyword evidence="4" id="KW-1185">Reference proteome</keyword>
<reference evidence="3 4" key="1">
    <citation type="submission" date="2023-07" db="EMBL/GenBank/DDBJ databases">
        <title>Comparative genomics of wheat-associated soil bacteria to identify genetic determinants of phenazine resistance.</title>
        <authorList>
            <person name="Mouncey N."/>
        </authorList>
    </citation>
    <scope>NUCLEOTIDE SEQUENCE [LARGE SCALE GENOMIC DNA]</scope>
    <source>
        <strain evidence="3 4">V3I3</strain>
    </source>
</reference>
<dbReference type="InterPro" id="IPR027417">
    <property type="entry name" value="P-loop_NTPase"/>
</dbReference>
<dbReference type="SMART" id="SM00382">
    <property type="entry name" value="AAA"/>
    <property type="match status" value="1"/>
</dbReference>
<accession>A0ABU0RCL3</accession>
<evidence type="ECO:0000313" key="3">
    <source>
        <dbReference type="EMBL" id="MDQ0895783.1"/>
    </source>
</evidence>
<feature type="region of interest" description="Disordered" evidence="1">
    <location>
        <begin position="1"/>
        <end position="29"/>
    </location>
</feature>
<name>A0ABU0RCL3_9MICO</name>
<dbReference type="Proteomes" id="UP001239083">
    <property type="component" value="Unassembled WGS sequence"/>
</dbReference>
<feature type="compositionally biased region" description="Low complexity" evidence="1">
    <location>
        <begin position="20"/>
        <end position="29"/>
    </location>
</feature>